<sequence>MSVSKIVKKHLDAAIAEAGRQGHQPETVARTMLSFVLAVYREDREIADIREELQYIIENLDPDEPYEFMRP</sequence>
<reference evidence="1" key="1">
    <citation type="submission" date="2018-05" db="EMBL/GenBank/DDBJ databases">
        <authorList>
            <person name="Lanie J.A."/>
            <person name="Ng W.-L."/>
            <person name="Kazmierczak K.M."/>
            <person name="Andrzejewski T.M."/>
            <person name="Davidsen T.M."/>
            <person name="Wayne K.J."/>
            <person name="Tettelin H."/>
            <person name="Glass J.I."/>
            <person name="Rusch D."/>
            <person name="Podicherti R."/>
            <person name="Tsui H.-C.T."/>
            <person name="Winkler M.E."/>
        </authorList>
    </citation>
    <scope>NUCLEOTIDE SEQUENCE</scope>
</reference>
<dbReference type="AlphaFoldDB" id="A0A382CMJ2"/>
<proteinExistence type="predicted"/>
<gene>
    <name evidence="1" type="ORF">METZ01_LOCUS179725</name>
</gene>
<protein>
    <submittedName>
        <fullName evidence="1">Uncharacterized protein</fullName>
    </submittedName>
</protein>
<name>A0A382CMJ2_9ZZZZ</name>
<accession>A0A382CMJ2</accession>
<organism evidence="1">
    <name type="scientific">marine metagenome</name>
    <dbReference type="NCBI Taxonomy" id="408172"/>
    <lineage>
        <taxon>unclassified sequences</taxon>
        <taxon>metagenomes</taxon>
        <taxon>ecological metagenomes</taxon>
    </lineage>
</organism>
<dbReference type="EMBL" id="UINC01035063">
    <property type="protein sequence ID" value="SVB26871.1"/>
    <property type="molecule type" value="Genomic_DNA"/>
</dbReference>
<evidence type="ECO:0000313" key="1">
    <source>
        <dbReference type="EMBL" id="SVB26871.1"/>
    </source>
</evidence>